<reference evidence="1 2" key="1">
    <citation type="submission" date="2018-04" db="EMBL/GenBank/DDBJ databases">
        <title>The genome of golden apple snail Pomacea canaliculata provides insight into stress tolerance and invasive adaptation.</title>
        <authorList>
            <person name="Liu C."/>
            <person name="Liu B."/>
            <person name="Ren Y."/>
            <person name="Zhang Y."/>
            <person name="Wang H."/>
            <person name="Li S."/>
            <person name="Jiang F."/>
            <person name="Yin L."/>
            <person name="Zhang G."/>
            <person name="Qian W."/>
            <person name="Fan W."/>
        </authorList>
    </citation>
    <scope>NUCLEOTIDE SEQUENCE [LARGE SCALE GENOMIC DNA]</scope>
    <source>
        <strain evidence="1">SZHN2017</strain>
        <tissue evidence="1">Muscle</tissue>
    </source>
</reference>
<evidence type="ECO:0000313" key="1">
    <source>
        <dbReference type="EMBL" id="PVD30054.1"/>
    </source>
</evidence>
<proteinExistence type="predicted"/>
<organism evidence="1 2">
    <name type="scientific">Pomacea canaliculata</name>
    <name type="common">Golden apple snail</name>
    <dbReference type="NCBI Taxonomy" id="400727"/>
    <lineage>
        <taxon>Eukaryota</taxon>
        <taxon>Metazoa</taxon>
        <taxon>Spiralia</taxon>
        <taxon>Lophotrochozoa</taxon>
        <taxon>Mollusca</taxon>
        <taxon>Gastropoda</taxon>
        <taxon>Caenogastropoda</taxon>
        <taxon>Architaenioglossa</taxon>
        <taxon>Ampullarioidea</taxon>
        <taxon>Ampullariidae</taxon>
        <taxon>Pomacea</taxon>
    </lineage>
</organism>
<evidence type="ECO:0000313" key="2">
    <source>
        <dbReference type="Proteomes" id="UP000245119"/>
    </source>
</evidence>
<sequence length="154" mass="16783">MRVLAPDTGSELCSRSLCFSNLSCVFITLIPPHGVITGTAVDRHQRSCPTHDVIAATAKPYHHHGCRVVSRLAASYTNAKLSAPRHQQQLATQHNLSSILQVPCLLSAPGPADWRPSHGSPLRRSLSMYICTQLTAYSTQLILQTFPPTEQADS</sequence>
<dbReference type="AlphaFoldDB" id="A0A2T7P9G2"/>
<dbReference type="EMBL" id="PZQS01000005">
    <property type="protein sequence ID" value="PVD30054.1"/>
    <property type="molecule type" value="Genomic_DNA"/>
</dbReference>
<gene>
    <name evidence="1" type="ORF">C0Q70_09315</name>
</gene>
<dbReference type="Proteomes" id="UP000245119">
    <property type="component" value="Linkage Group LG5"/>
</dbReference>
<name>A0A2T7P9G2_POMCA</name>
<protein>
    <submittedName>
        <fullName evidence="1">Uncharacterized protein</fullName>
    </submittedName>
</protein>
<keyword evidence="2" id="KW-1185">Reference proteome</keyword>
<comment type="caution">
    <text evidence="1">The sequence shown here is derived from an EMBL/GenBank/DDBJ whole genome shotgun (WGS) entry which is preliminary data.</text>
</comment>
<accession>A0A2T7P9G2</accession>